<dbReference type="Gene3D" id="3.40.720.10">
    <property type="entry name" value="Alkaline Phosphatase, subunit A"/>
    <property type="match status" value="1"/>
</dbReference>
<dbReference type="EMBL" id="WNDS01000002">
    <property type="protein sequence ID" value="KAF1015871.1"/>
    <property type="molecule type" value="Genomic_DNA"/>
</dbReference>
<dbReference type="CDD" id="cd16148">
    <property type="entry name" value="sulfatase_like"/>
    <property type="match status" value="1"/>
</dbReference>
<feature type="transmembrane region" description="Helical" evidence="1">
    <location>
        <begin position="94"/>
        <end position="111"/>
    </location>
</feature>
<dbReference type="AlphaFoldDB" id="A0A7V8FHM1"/>
<dbReference type="Pfam" id="PF11893">
    <property type="entry name" value="DUF3413"/>
    <property type="match status" value="1"/>
</dbReference>
<organism evidence="4 5">
    <name type="scientific">Stenotrophomonas maltophilia</name>
    <name type="common">Pseudomonas maltophilia</name>
    <name type="synonym">Xanthomonas maltophilia</name>
    <dbReference type="NCBI Taxonomy" id="40324"/>
    <lineage>
        <taxon>Bacteria</taxon>
        <taxon>Pseudomonadati</taxon>
        <taxon>Pseudomonadota</taxon>
        <taxon>Gammaproteobacteria</taxon>
        <taxon>Lysobacterales</taxon>
        <taxon>Lysobacteraceae</taxon>
        <taxon>Stenotrophomonas</taxon>
        <taxon>Stenotrophomonas maltophilia group</taxon>
    </lineage>
</organism>
<dbReference type="InterPro" id="IPR012159">
    <property type="entry name" value="YejM-like"/>
</dbReference>
<dbReference type="PANTHER" id="PTHR43751:SF3">
    <property type="entry name" value="SULFATASE N-TERMINAL DOMAIN-CONTAINING PROTEIN"/>
    <property type="match status" value="1"/>
</dbReference>
<accession>A0A7V8FHM1</accession>
<sequence>MPPIPMPTAAAAPRPTGAAGRWPRLGWWSLFIGANLLLALVITVGNIPLADNPGGRLGTAYLAVALPGHLLALGAVAGLLPLVVGLWARSTRPLTVGTALFQGLWLCLLLVDAKVFALYRFHLNAMVANMVFGGALGDQVSLAWSTWLQATAVGAAVFAAEALLAWACWALLSAHGLRRRLGLGWAAVLLLMAGGQLATAYYDARGERAPTAQWNYLPWAQPITASSFMRRLGVVGDARAALPDARLSQLRYPLAPLRCQSTTRPNVLMVVMESLRQDMLQPQVMPNASALAARARVQEQRLRTGNATRYGLFGLLYGLPGGYWPSMLAEQRGSVLFEVLKQQGYDLHLYGSAPLYSPEFDRTAFADVRPLLHQGAPALPVDQRDAGIVRELQAGIRRSQASATPWFGFVFLDSTHAPYHMPAGYPPLATPMAERIDFLSLGPGHDPAPERNRYRTAVHYADSLLGQLLDDLQAQGLDENTIVLVTGDHAEEFNDLQLNYWGHNGNFSDYQLQVPFVLRWPGQPTGPDARVSSHEDWVPTLLRHGLGCENALDDFSTGRDLLAPAPDGPRALMVESWSQRADRRGDAIYVFDKFGNATALDRNYLPLPQQTPDAAAVQGAWEALTRFRNR</sequence>
<dbReference type="InterPro" id="IPR000917">
    <property type="entry name" value="Sulfatase_N"/>
</dbReference>
<dbReference type="PIRSF" id="PIRSF004950">
    <property type="entry name" value="Mmb_sulf_HI0842"/>
    <property type="match status" value="1"/>
</dbReference>
<dbReference type="Proteomes" id="UP000487117">
    <property type="component" value="Unassembled WGS sequence"/>
</dbReference>
<dbReference type="Pfam" id="PF00884">
    <property type="entry name" value="Sulfatase"/>
    <property type="match status" value="1"/>
</dbReference>
<dbReference type="InterPro" id="IPR052701">
    <property type="entry name" value="GAG_Ulvan_Degrading_Sulfatases"/>
</dbReference>
<feature type="transmembrane region" description="Helical" evidence="1">
    <location>
        <begin position="150"/>
        <end position="171"/>
    </location>
</feature>
<keyword evidence="1" id="KW-0812">Transmembrane</keyword>
<feature type="domain" description="Sulfatase N-terminal" evidence="2">
    <location>
        <begin position="265"/>
        <end position="544"/>
    </location>
</feature>
<evidence type="ECO:0000259" key="3">
    <source>
        <dbReference type="Pfam" id="PF11893"/>
    </source>
</evidence>
<feature type="transmembrane region" description="Helical" evidence="1">
    <location>
        <begin position="183"/>
        <end position="202"/>
    </location>
</feature>
<protein>
    <submittedName>
        <fullName evidence="4">Inner membrane protein YejM</fullName>
    </submittedName>
</protein>
<comment type="caution">
    <text evidence="4">The sequence shown here is derived from an EMBL/GenBank/DDBJ whole genome shotgun (WGS) entry which is preliminary data.</text>
</comment>
<feature type="transmembrane region" description="Helical" evidence="1">
    <location>
        <begin position="25"/>
        <end position="49"/>
    </location>
</feature>
<dbReference type="SUPFAM" id="SSF53649">
    <property type="entry name" value="Alkaline phosphatase-like"/>
    <property type="match status" value="1"/>
</dbReference>
<keyword evidence="1" id="KW-1133">Transmembrane helix</keyword>
<proteinExistence type="predicted"/>
<feature type="transmembrane region" description="Helical" evidence="1">
    <location>
        <begin position="61"/>
        <end position="88"/>
    </location>
</feature>
<reference evidence="5" key="1">
    <citation type="journal article" date="2020" name="MBio">
        <title>Horizontal gene transfer to a defensive symbiont with a reduced genome amongst a multipartite beetle microbiome.</title>
        <authorList>
            <person name="Waterworth S.C."/>
            <person name="Florez L.V."/>
            <person name="Rees E.R."/>
            <person name="Hertweck C."/>
            <person name="Kaltenpoth M."/>
            <person name="Kwan J.C."/>
        </authorList>
    </citation>
    <scope>NUCLEOTIDE SEQUENCE [LARGE SCALE GENOMIC DNA]</scope>
</reference>
<dbReference type="InterPro" id="IPR017850">
    <property type="entry name" value="Alkaline_phosphatase_core_sf"/>
</dbReference>
<keyword evidence="1" id="KW-0472">Membrane</keyword>
<dbReference type="InterPro" id="IPR024588">
    <property type="entry name" value="YejM_N"/>
</dbReference>
<dbReference type="PANTHER" id="PTHR43751">
    <property type="entry name" value="SULFATASE"/>
    <property type="match status" value="1"/>
</dbReference>
<evidence type="ECO:0000259" key="2">
    <source>
        <dbReference type="Pfam" id="PF00884"/>
    </source>
</evidence>
<name>A0A7V8FHM1_STEMA</name>
<feature type="transmembrane region" description="Helical" evidence="1">
    <location>
        <begin position="123"/>
        <end position="144"/>
    </location>
</feature>
<evidence type="ECO:0000256" key="1">
    <source>
        <dbReference type="SAM" id="Phobius"/>
    </source>
</evidence>
<evidence type="ECO:0000313" key="4">
    <source>
        <dbReference type="EMBL" id="KAF1015871.1"/>
    </source>
</evidence>
<evidence type="ECO:0000313" key="5">
    <source>
        <dbReference type="Proteomes" id="UP000487117"/>
    </source>
</evidence>
<gene>
    <name evidence="4" type="primary">yejM</name>
    <name evidence="4" type="ORF">GAK31_01354</name>
</gene>
<feature type="domain" description="Inner membrane protein YejM N-terminal" evidence="3">
    <location>
        <begin position="26"/>
        <end position="259"/>
    </location>
</feature>